<reference evidence="4" key="1">
    <citation type="journal article" date="2020" name="bioRxiv">
        <title>A rank-normalized archaeal taxonomy based on genome phylogeny resolves widespread incomplete and uneven classifications.</title>
        <authorList>
            <person name="Rinke C."/>
            <person name="Chuvochina M."/>
            <person name="Mussig A.J."/>
            <person name="Chaumeil P.-A."/>
            <person name="Waite D.W."/>
            <person name="Whitman W.B."/>
            <person name="Parks D.H."/>
            <person name="Hugenholtz P."/>
        </authorList>
    </citation>
    <scope>NUCLEOTIDE SEQUENCE [LARGE SCALE GENOMIC DNA]</scope>
</reference>
<evidence type="ECO:0000313" key="3">
    <source>
        <dbReference type="EMBL" id="MBS3062564.1"/>
    </source>
</evidence>
<dbReference type="Proteomes" id="UP000564964">
    <property type="component" value="Unassembled WGS sequence"/>
</dbReference>
<name>A0A7J4JJF5_9ARCH</name>
<feature type="transmembrane region" description="Helical" evidence="1">
    <location>
        <begin position="187"/>
        <end position="208"/>
    </location>
</feature>
<reference evidence="3" key="2">
    <citation type="submission" date="2021-03" db="EMBL/GenBank/DDBJ databases">
        <authorList>
            <person name="Jaffe A."/>
        </authorList>
    </citation>
    <scope>NUCLEOTIDE SEQUENCE</scope>
    <source>
        <strain evidence="3">RIFCSPLOWO2_01_FULL_58_19</strain>
    </source>
</reference>
<evidence type="ECO:0000313" key="2">
    <source>
        <dbReference type="EMBL" id="HIH16980.1"/>
    </source>
</evidence>
<gene>
    <name evidence="2" type="ORF">HA252_06255</name>
    <name evidence="3" type="ORF">J4203_01705</name>
</gene>
<dbReference type="AlphaFoldDB" id="A0A7J4JJF5"/>
<feature type="transmembrane region" description="Helical" evidence="1">
    <location>
        <begin position="146"/>
        <end position="167"/>
    </location>
</feature>
<keyword evidence="1" id="KW-1133">Transmembrane helix</keyword>
<dbReference type="EMBL" id="JAGVWE010000002">
    <property type="protein sequence ID" value="MBS3062564.1"/>
    <property type="molecule type" value="Genomic_DNA"/>
</dbReference>
<organism evidence="2 4">
    <name type="scientific">Candidatus Iainarchaeum sp</name>
    <dbReference type="NCBI Taxonomy" id="3101447"/>
    <lineage>
        <taxon>Archaea</taxon>
        <taxon>Candidatus Iainarchaeota</taxon>
        <taxon>Candidatus Iainarchaeia</taxon>
        <taxon>Candidatus Iainarchaeales</taxon>
        <taxon>Candidatus Iainarchaeaceae</taxon>
        <taxon>Candidatus Iainarchaeum</taxon>
    </lineage>
</organism>
<protein>
    <recommendedName>
        <fullName evidence="5">Mechanosensitive ion channel</fullName>
    </recommendedName>
</protein>
<evidence type="ECO:0000313" key="4">
    <source>
        <dbReference type="Proteomes" id="UP000564964"/>
    </source>
</evidence>
<evidence type="ECO:0000256" key="1">
    <source>
        <dbReference type="SAM" id="Phobius"/>
    </source>
</evidence>
<comment type="caution">
    <text evidence="2">The sequence shown here is derived from an EMBL/GenBank/DDBJ whole genome shotgun (WGS) entry which is preliminary data.</text>
</comment>
<accession>A0A7J4JJF5</accession>
<feature type="transmembrane region" description="Helical" evidence="1">
    <location>
        <begin position="117"/>
        <end position="134"/>
    </location>
</feature>
<reference evidence="3" key="3">
    <citation type="submission" date="2021-05" db="EMBL/GenBank/DDBJ databases">
        <title>Protein family content uncovers lineage relationships and bacterial pathway maintenance mechanisms in DPANN archaea.</title>
        <authorList>
            <person name="Castelle C.J."/>
            <person name="Meheust R."/>
            <person name="Jaffe A.L."/>
            <person name="Seitz K."/>
            <person name="Gong X."/>
            <person name="Baker B.J."/>
            <person name="Banfield J.F."/>
        </authorList>
    </citation>
    <scope>NUCLEOTIDE SEQUENCE</scope>
    <source>
        <strain evidence="3">RIFCSPLOWO2_01_FULL_58_19</strain>
    </source>
</reference>
<evidence type="ECO:0008006" key="5">
    <source>
        <dbReference type="Google" id="ProtNLM"/>
    </source>
</evidence>
<sequence length="234" mass="25508">MAFNGLDFSGFVNAFISDFMAWVYSALVLLVFLALGLLVADFVNKLLRTGLKRIRLEEEIAKRSFSGALGGFTVTQIATVFLKVYIVLAFLGQAAYIAGISFFTDLIWGLLGYLPNLAQGLIVLVGMLFVAAYVTKTIRDNRRIMLAKPVALGIHALFIYIAAVLALPLILPGLQPQINVLQRLIELLLTTAIVAVALAFGLGFGLGIKDAVAESASKHQEFFDDLVGKIDRRR</sequence>
<feature type="transmembrane region" description="Helical" evidence="1">
    <location>
        <begin position="20"/>
        <end position="43"/>
    </location>
</feature>
<dbReference type="Proteomes" id="UP000678237">
    <property type="component" value="Unassembled WGS sequence"/>
</dbReference>
<dbReference type="EMBL" id="DUGH01000148">
    <property type="protein sequence ID" value="HIH16980.1"/>
    <property type="molecule type" value="Genomic_DNA"/>
</dbReference>
<keyword evidence="1" id="KW-0472">Membrane</keyword>
<feature type="transmembrane region" description="Helical" evidence="1">
    <location>
        <begin position="84"/>
        <end position="111"/>
    </location>
</feature>
<keyword evidence="1" id="KW-0812">Transmembrane</keyword>
<proteinExistence type="predicted"/>